<dbReference type="PANTHER" id="PTHR47944">
    <property type="entry name" value="CYTOCHROME P450 98A9"/>
    <property type="match status" value="1"/>
</dbReference>
<evidence type="ECO:0000256" key="7">
    <source>
        <dbReference type="ARBA" id="ARBA00023033"/>
    </source>
</evidence>
<organism evidence="8 9">
    <name type="scientific">Escallonia herrerae</name>
    <dbReference type="NCBI Taxonomy" id="1293975"/>
    <lineage>
        <taxon>Eukaryota</taxon>
        <taxon>Viridiplantae</taxon>
        <taxon>Streptophyta</taxon>
        <taxon>Embryophyta</taxon>
        <taxon>Tracheophyta</taxon>
        <taxon>Spermatophyta</taxon>
        <taxon>Magnoliopsida</taxon>
        <taxon>eudicotyledons</taxon>
        <taxon>Gunneridae</taxon>
        <taxon>Pentapetalae</taxon>
        <taxon>asterids</taxon>
        <taxon>campanulids</taxon>
        <taxon>Escalloniales</taxon>
        <taxon>Escalloniaceae</taxon>
        <taxon>Escallonia</taxon>
    </lineage>
</organism>
<keyword evidence="5" id="KW-0560">Oxidoreductase</keyword>
<evidence type="ECO:0000256" key="1">
    <source>
        <dbReference type="ARBA" id="ARBA00001971"/>
    </source>
</evidence>
<evidence type="ECO:0000256" key="5">
    <source>
        <dbReference type="ARBA" id="ARBA00023002"/>
    </source>
</evidence>
<proteinExistence type="inferred from homology"/>
<keyword evidence="9" id="KW-1185">Reference proteome</keyword>
<evidence type="ECO:0000256" key="6">
    <source>
        <dbReference type="ARBA" id="ARBA00023004"/>
    </source>
</evidence>
<keyword evidence="3" id="KW-0349">Heme</keyword>
<dbReference type="AlphaFoldDB" id="A0AA88WWA7"/>
<dbReference type="GO" id="GO:0046872">
    <property type="term" value="F:metal ion binding"/>
    <property type="evidence" value="ECO:0007669"/>
    <property type="project" value="UniProtKB-KW"/>
</dbReference>
<dbReference type="PANTHER" id="PTHR47944:SF5">
    <property type="entry name" value="CYTOCHROME P450 71A1-LIKE"/>
    <property type="match status" value="1"/>
</dbReference>
<evidence type="ECO:0000256" key="4">
    <source>
        <dbReference type="ARBA" id="ARBA00022723"/>
    </source>
</evidence>
<accession>A0AA88WWA7</accession>
<dbReference type="GO" id="GO:0004497">
    <property type="term" value="F:monooxygenase activity"/>
    <property type="evidence" value="ECO:0007669"/>
    <property type="project" value="UniProtKB-KW"/>
</dbReference>
<reference evidence="8" key="1">
    <citation type="submission" date="2022-12" db="EMBL/GenBank/DDBJ databases">
        <title>Draft genome assemblies for two species of Escallonia (Escalloniales).</title>
        <authorList>
            <person name="Chanderbali A."/>
            <person name="Dervinis C."/>
            <person name="Anghel I."/>
            <person name="Soltis D."/>
            <person name="Soltis P."/>
            <person name="Zapata F."/>
        </authorList>
    </citation>
    <scope>NUCLEOTIDE SEQUENCE</scope>
    <source>
        <strain evidence="8">UCBG64.0493</strain>
        <tissue evidence="8">Leaf</tissue>
    </source>
</reference>
<evidence type="ECO:0000256" key="3">
    <source>
        <dbReference type="ARBA" id="ARBA00022617"/>
    </source>
</evidence>
<gene>
    <name evidence="8" type="ORF">RJ639_032498</name>
</gene>
<sequence>MAKQFLGTHDHILAWRPPTAAGKYTNYNYCDLFTPKRLDSYEYIRVEERQEFMPRPYSWSGMPQQYLDLTCASPASPIPIKAQVSLFLHSIITRIVLGKKYFSESEDKGAIVALE</sequence>
<evidence type="ECO:0000256" key="2">
    <source>
        <dbReference type="ARBA" id="ARBA00010617"/>
    </source>
</evidence>
<keyword evidence="4" id="KW-0479">Metal-binding</keyword>
<evidence type="ECO:0000313" key="9">
    <source>
        <dbReference type="Proteomes" id="UP001188597"/>
    </source>
</evidence>
<comment type="cofactor">
    <cofactor evidence="1">
        <name>heme</name>
        <dbReference type="ChEBI" id="CHEBI:30413"/>
    </cofactor>
</comment>
<keyword evidence="6" id="KW-0408">Iron</keyword>
<dbReference type="Proteomes" id="UP001188597">
    <property type="component" value="Unassembled WGS sequence"/>
</dbReference>
<evidence type="ECO:0000313" key="8">
    <source>
        <dbReference type="EMBL" id="KAK3034509.1"/>
    </source>
</evidence>
<keyword evidence="7" id="KW-0503">Monooxygenase</keyword>
<protein>
    <submittedName>
        <fullName evidence="8">Uncharacterized protein</fullName>
    </submittedName>
</protein>
<comment type="caution">
    <text evidence="8">The sequence shown here is derived from an EMBL/GenBank/DDBJ whole genome shotgun (WGS) entry which is preliminary data.</text>
</comment>
<name>A0AA88WWA7_9ASTE</name>
<dbReference type="EMBL" id="JAVXUP010000198">
    <property type="protein sequence ID" value="KAK3034509.1"/>
    <property type="molecule type" value="Genomic_DNA"/>
</dbReference>
<comment type="similarity">
    <text evidence="2">Belongs to the cytochrome P450 family.</text>
</comment>